<evidence type="ECO:0000313" key="2">
    <source>
        <dbReference type="Proteomes" id="UP001390339"/>
    </source>
</evidence>
<protein>
    <submittedName>
        <fullName evidence="1">Uncharacterized protein</fullName>
    </submittedName>
</protein>
<keyword evidence="2" id="KW-1185">Reference proteome</keyword>
<dbReference type="EMBL" id="JAPCWZ010000007">
    <property type="protein sequence ID" value="KAK8856688.1"/>
    <property type="molecule type" value="Genomic_DNA"/>
</dbReference>
<organism evidence="1 2">
    <name type="scientific">Apiospora arundinis</name>
    <dbReference type="NCBI Taxonomy" id="335852"/>
    <lineage>
        <taxon>Eukaryota</taxon>
        <taxon>Fungi</taxon>
        <taxon>Dikarya</taxon>
        <taxon>Ascomycota</taxon>
        <taxon>Pezizomycotina</taxon>
        <taxon>Sordariomycetes</taxon>
        <taxon>Xylariomycetidae</taxon>
        <taxon>Amphisphaeriales</taxon>
        <taxon>Apiosporaceae</taxon>
        <taxon>Apiospora</taxon>
    </lineage>
</organism>
<dbReference type="Proteomes" id="UP001390339">
    <property type="component" value="Unassembled WGS sequence"/>
</dbReference>
<comment type="caution">
    <text evidence="1">The sequence shown here is derived from an EMBL/GenBank/DDBJ whole genome shotgun (WGS) entry which is preliminary data.</text>
</comment>
<name>A0ABR2I2S9_9PEZI</name>
<accession>A0ABR2I2S9</accession>
<proteinExistence type="predicted"/>
<reference evidence="1 2" key="1">
    <citation type="journal article" date="2024" name="IMA Fungus">
        <title>Apiospora arundinis, a panoply of carbohydrate-active enzymes and secondary metabolites.</title>
        <authorList>
            <person name="Sorensen T."/>
            <person name="Petersen C."/>
            <person name="Muurmann A.T."/>
            <person name="Christiansen J.V."/>
            <person name="Brundto M.L."/>
            <person name="Overgaard C.K."/>
            <person name="Boysen A.T."/>
            <person name="Wollenberg R.D."/>
            <person name="Larsen T.O."/>
            <person name="Sorensen J.L."/>
            <person name="Nielsen K.L."/>
            <person name="Sondergaard T.E."/>
        </authorList>
    </citation>
    <scope>NUCLEOTIDE SEQUENCE [LARGE SCALE GENOMIC DNA]</scope>
    <source>
        <strain evidence="1 2">AAU 773</strain>
    </source>
</reference>
<evidence type="ECO:0000313" key="1">
    <source>
        <dbReference type="EMBL" id="KAK8856688.1"/>
    </source>
</evidence>
<sequence>MLNLAVISRGIYPQPWPLLLTAEWIDCHCMSVLSKYICLPSLDFARSSLLVLVPTLAEVILALPSKMQFTTIFAALAVARASASPVETRQWPPANARAKLDLYSESMCRSAIQTDYSITADGCMQLDDAPSSIKYNPERPGEWSLDLFGDYRCTMIIGGMLSGMCSSNAMPGTQKIKSVKMHLMTPL</sequence>
<gene>
    <name evidence="1" type="ORF">PGQ11_012600</name>
</gene>